<dbReference type="STRING" id="555512.SAMN04487993_1004241"/>
<sequence length="80" mass="8896">MTEAEIEGRLLAHRRLLARLVAALDPQARDDLTLWLAERSVLQDGQEDPGVLPDDSAALSLSLADELAEIRHLAEARRRD</sequence>
<keyword evidence="2" id="KW-1185">Reference proteome</keyword>
<protein>
    <submittedName>
        <fullName evidence="1">Uncharacterized protein</fullName>
    </submittedName>
</protein>
<evidence type="ECO:0000313" key="1">
    <source>
        <dbReference type="EMBL" id="SDI42472.1"/>
    </source>
</evidence>
<reference evidence="1 2" key="1">
    <citation type="submission" date="2016-10" db="EMBL/GenBank/DDBJ databases">
        <authorList>
            <person name="de Groot N.N."/>
        </authorList>
    </citation>
    <scope>NUCLEOTIDE SEQUENCE [LARGE SCALE GENOMIC DNA]</scope>
    <source>
        <strain evidence="1 2">DSM 26424</strain>
    </source>
</reference>
<proteinExistence type="predicted"/>
<dbReference type="Proteomes" id="UP000199093">
    <property type="component" value="Unassembled WGS sequence"/>
</dbReference>
<evidence type="ECO:0000313" key="2">
    <source>
        <dbReference type="Proteomes" id="UP000199093"/>
    </source>
</evidence>
<dbReference type="RefSeq" id="WP_089845081.1">
    <property type="nucleotide sequence ID" value="NZ_FNEJ01000004.1"/>
</dbReference>
<organism evidence="1 2">
    <name type="scientific">Salipiger marinus</name>
    <dbReference type="NCBI Taxonomy" id="555512"/>
    <lineage>
        <taxon>Bacteria</taxon>
        <taxon>Pseudomonadati</taxon>
        <taxon>Pseudomonadota</taxon>
        <taxon>Alphaproteobacteria</taxon>
        <taxon>Rhodobacterales</taxon>
        <taxon>Roseobacteraceae</taxon>
        <taxon>Salipiger</taxon>
    </lineage>
</organism>
<name>A0A1G8KGF7_9RHOB</name>
<accession>A0A1G8KGF7</accession>
<dbReference type="EMBL" id="FNEJ01000004">
    <property type="protein sequence ID" value="SDI42472.1"/>
    <property type="molecule type" value="Genomic_DNA"/>
</dbReference>
<dbReference type="AlphaFoldDB" id="A0A1G8KGF7"/>
<gene>
    <name evidence="1" type="ORF">SAMN04487993_1004241</name>
</gene>